<feature type="transmembrane region" description="Helical" evidence="1">
    <location>
        <begin position="963"/>
        <end position="984"/>
    </location>
</feature>
<dbReference type="RefSeq" id="WP_145673761.1">
    <property type="nucleotide sequence ID" value="NZ_VIWO01000010.1"/>
</dbReference>
<keyword evidence="1" id="KW-0812">Transmembrane</keyword>
<dbReference type="Gene3D" id="3.30.70.1440">
    <property type="entry name" value="Multidrug efflux transporter AcrB pore domain"/>
    <property type="match status" value="1"/>
</dbReference>
<feature type="transmembrane region" description="Helical" evidence="1">
    <location>
        <begin position="377"/>
        <end position="397"/>
    </location>
</feature>
<dbReference type="GO" id="GO:0005886">
    <property type="term" value="C:plasma membrane"/>
    <property type="evidence" value="ECO:0007669"/>
    <property type="project" value="TreeGrafter"/>
</dbReference>
<gene>
    <name evidence="2" type="ORF">FHW36_110177</name>
</gene>
<dbReference type="PANTHER" id="PTHR32063">
    <property type="match status" value="1"/>
</dbReference>
<proteinExistence type="predicted"/>
<dbReference type="InterPro" id="IPR027463">
    <property type="entry name" value="AcrB_DN_DC_subdom"/>
</dbReference>
<dbReference type="PANTHER" id="PTHR32063:SF16">
    <property type="entry name" value="CATION EFFLUX SYSTEM (ACRB_ACRD_ACRF FAMILY)"/>
    <property type="match status" value="1"/>
</dbReference>
<feature type="transmembrane region" description="Helical" evidence="1">
    <location>
        <begin position="352"/>
        <end position="370"/>
    </location>
</feature>
<dbReference type="Gene3D" id="3.30.70.1320">
    <property type="entry name" value="Multidrug efflux transporter AcrB pore domain like"/>
    <property type="match status" value="1"/>
</dbReference>
<dbReference type="SUPFAM" id="SSF82693">
    <property type="entry name" value="Multidrug efflux transporter AcrB pore domain, PN1, PN2, PC1 and PC2 subdomains"/>
    <property type="match status" value="3"/>
</dbReference>
<organism evidence="2 3">
    <name type="scientific">Chitinophaga polysaccharea</name>
    <dbReference type="NCBI Taxonomy" id="1293035"/>
    <lineage>
        <taxon>Bacteria</taxon>
        <taxon>Pseudomonadati</taxon>
        <taxon>Bacteroidota</taxon>
        <taxon>Chitinophagia</taxon>
        <taxon>Chitinophagales</taxon>
        <taxon>Chitinophagaceae</taxon>
        <taxon>Chitinophaga</taxon>
    </lineage>
</organism>
<name>A0A561PAB2_9BACT</name>
<evidence type="ECO:0000313" key="3">
    <source>
        <dbReference type="Proteomes" id="UP000320811"/>
    </source>
</evidence>
<feature type="transmembrane region" description="Helical" evidence="1">
    <location>
        <begin position="937"/>
        <end position="957"/>
    </location>
</feature>
<dbReference type="GO" id="GO:0042910">
    <property type="term" value="F:xenobiotic transmembrane transporter activity"/>
    <property type="evidence" value="ECO:0007669"/>
    <property type="project" value="TreeGrafter"/>
</dbReference>
<dbReference type="AlphaFoldDB" id="A0A561PAB2"/>
<dbReference type="SUPFAM" id="SSF82714">
    <property type="entry name" value="Multidrug efflux transporter AcrB TolC docking domain, DN and DC subdomains"/>
    <property type="match status" value="2"/>
</dbReference>
<dbReference type="SUPFAM" id="SSF82866">
    <property type="entry name" value="Multidrug efflux transporter AcrB transmembrane domain"/>
    <property type="match status" value="2"/>
</dbReference>
<dbReference type="Pfam" id="PF00873">
    <property type="entry name" value="ACR_tran"/>
    <property type="match status" value="1"/>
</dbReference>
<dbReference type="InterPro" id="IPR001036">
    <property type="entry name" value="Acrflvin-R"/>
</dbReference>
<feature type="transmembrane region" description="Helical" evidence="1">
    <location>
        <begin position="454"/>
        <end position="477"/>
    </location>
</feature>
<comment type="caution">
    <text evidence="2">The sequence shown here is derived from an EMBL/GenBank/DDBJ whole genome shotgun (WGS) entry which is preliminary data.</text>
</comment>
<feature type="transmembrane region" description="Helical" evidence="1">
    <location>
        <begin position="1005"/>
        <end position="1028"/>
    </location>
</feature>
<feature type="transmembrane region" description="Helical" evidence="1">
    <location>
        <begin position="403"/>
        <end position="424"/>
    </location>
</feature>
<evidence type="ECO:0000313" key="2">
    <source>
        <dbReference type="EMBL" id="TWF34976.1"/>
    </source>
</evidence>
<feature type="transmembrane region" description="Helical" evidence="1">
    <location>
        <begin position="20"/>
        <end position="38"/>
    </location>
</feature>
<keyword evidence="1" id="KW-1133">Transmembrane helix</keyword>
<reference evidence="2 3" key="1">
    <citation type="submission" date="2019-06" db="EMBL/GenBank/DDBJ databases">
        <title>Sorghum-associated microbial communities from plants grown in Nebraska, USA.</title>
        <authorList>
            <person name="Schachtman D."/>
        </authorList>
    </citation>
    <scope>NUCLEOTIDE SEQUENCE [LARGE SCALE GENOMIC DNA]</scope>
    <source>
        <strain evidence="2 3">1209</strain>
    </source>
</reference>
<accession>A0A561PAB2</accession>
<keyword evidence="1" id="KW-0472">Membrane</keyword>
<feature type="transmembrane region" description="Helical" evidence="1">
    <location>
        <begin position="1034"/>
        <end position="1059"/>
    </location>
</feature>
<sequence>MKNGFSGNIAKAFIQSKLTILLMIAFLLIGGYSTFLIPREEEPQIQVPMADIFISYPGASPKDVETKVAAPMEKMISNIKGVEYVYSTSMQGQAMVIVQFYVGEDVERSLVKLYSELMKNMDKMPQGATLPLIKTRSIDDVPVLGLTIWSDKYDDYQLKLIGQELANEIKKINDVSDVNILGGRDREVKVLLDKNKMAENHVDFLSLSKQIQGSNMQLQSGTLLQRDTAFSVETGNFLASADDVANLVVGINQQQPVYLKQIAKIEEGAETPVQYALFGYGKADASNFRAFKSNYPAITLSVAKKKGADAMKLSEQLLNKINHLKAGLLPADVHLTVTRNYGETASDKVSELLFHLFIAIVVVTVFVMLAMGWRGGLVVFLSVPVTFALTLFAYYFMHYTLNRITLFALVFITGIVVDDSIIIAENMHRHFKMKKLPPLQAAIYAINEVGNPTILATFTVIAAVLPMAFVSGMMGPYMSPMPIGASIAMLLSLIVALTLTPYLGYIFLREKEKHSAPAESTEHKALEETRIYKTYRSFIHPLLQTRWKRWTFILSIVIILVASLFMFYTKTVAVKMLPFDNKNEFQVVIDMPEGTTLEKTQAVAKDIGAYISAQPLVRNYQSYTGTSAPISFNGLVRHYDLRKGDNVADIQVNLVDKKDRSLQSHSIAKQMRGPIQHIARKYNANVKIVEVPPGPPVLSTLVAEIYGPDYREQMKIANQVKALFNQTTDVVDVDWMTEDDQPEYHIEVNKEKAMRYGIATAQITATINAALSGMPAGNIFQPTAYNQTPIKLQLSDTDKTSLDDVLNLKIIDMQGNALPIRDLVTVTRQVKPKSIYRKNQKEVVYVLADMAGSLESPSYAISDISDKLKTIPIPKGYSLKEEYTHQPELEDNYSLKWDGEWQITFEVFRDLGIAFAVVIIMIYILIVGWFQNFTVPLVMLAAIPLSLIGIVIGHWLFHAYFTATSMIGFIALAGVMVRNSILLIDFINIRLKADVPLKQAIIEAGAVRTTPILLTAGAVALGAVIILFDPIFQGLAIALMGGTVTSTFLTLIVVPLLYFKMMHKKDPKQLKSGI</sequence>
<dbReference type="EMBL" id="VIWO01000010">
    <property type="protein sequence ID" value="TWF34976.1"/>
    <property type="molecule type" value="Genomic_DNA"/>
</dbReference>
<feature type="transmembrane region" description="Helical" evidence="1">
    <location>
        <begin position="483"/>
        <end position="508"/>
    </location>
</feature>
<dbReference type="PRINTS" id="PR00702">
    <property type="entry name" value="ACRIFLAVINRP"/>
</dbReference>
<protein>
    <submittedName>
        <fullName evidence="2">Multidrug efflux pump subunit AcrB</fullName>
    </submittedName>
</protein>
<feature type="transmembrane region" description="Helical" evidence="1">
    <location>
        <begin position="911"/>
        <end position="930"/>
    </location>
</feature>
<feature type="transmembrane region" description="Helical" evidence="1">
    <location>
        <begin position="550"/>
        <end position="568"/>
    </location>
</feature>
<dbReference type="Gene3D" id="3.30.2090.10">
    <property type="entry name" value="Multidrug efflux transporter AcrB TolC docking domain, DN and DC subdomains"/>
    <property type="match status" value="2"/>
</dbReference>
<dbReference type="Gene3D" id="1.20.1640.10">
    <property type="entry name" value="Multidrug efflux transporter AcrB transmembrane domain"/>
    <property type="match status" value="2"/>
</dbReference>
<evidence type="ECO:0000256" key="1">
    <source>
        <dbReference type="SAM" id="Phobius"/>
    </source>
</evidence>
<dbReference type="OrthoDB" id="9758234at2"/>
<dbReference type="Gene3D" id="3.30.70.1430">
    <property type="entry name" value="Multidrug efflux transporter AcrB pore domain"/>
    <property type="match status" value="2"/>
</dbReference>
<dbReference type="Proteomes" id="UP000320811">
    <property type="component" value="Unassembled WGS sequence"/>
</dbReference>
<keyword evidence="3" id="KW-1185">Reference proteome</keyword>